<dbReference type="GO" id="GO:0000428">
    <property type="term" value="C:DNA-directed RNA polymerase complex"/>
    <property type="evidence" value="ECO:0007669"/>
    <property type="project" value="UniProtKB-KW"/>
</dbReference>
<dbReference type="Pfam" id="PF04963">
    <property type="entry name" value="Sigma54_CBD"/>
    <property type="match status" value="1"/>
</dbReference>
<comment type="caution">
    <text evidence="11">The sequence shown here is derived from an EMBL/GenBank/DDBJ whole genome shotgun (WGS) entry which is preliminary data.</text>
</comment>
<dbReference type="GO" id="GO:0016779">
    <property type="term" value="F:nucleotidyltransferase activity"/>
    <property type="evidence" value="ECO:0007669"/>
    <property type="project" value="UniProtKB-KW"/>
</dbReference>
<dbReference type="Proteomes" id="UP000679779">
    <property type="component" value="Unassembled WGS sequence"/>
</dbReference>
<evidence type="ECO:0000256" key="8">
    <source>
        <dbReference type="ARBA" id="ARBA00023163"/>
    </source>
</evidence>
<dbReference type="AlphaFoldDB" id="A0A920C857"/>
<dbReference type="RefSeq" id="WP_160037793.1">
    <property type="nucleotide sequence ID" value="NZ_BORQ01000001.1"/>
</dbReference>
<name>A0A920C857_9BACL</name>
<keyword evidence="3" id="KW-0808">Transferase</keyword>
<dbReference type="PANTHER" id="PTHR32248">
    <property type="entry name" value="RNA POLYMERASE SIGMA-54 FACTOR"/>
    <property type="match status" value="1"/>
</dbReference>
<keyword evidence="5" id="KW-0805">Transcription regulation</keyword>
<evidence type="ECO:0000256" key="7">
    <source>
        <dbReference type="ARBA" id="ARBA00023125"/>
    </source>
</evidence>
<comment type="similarity">
    <text evidence="1">Belongs to the sigma-54 factor family.</text>
</comment>
<proteinExistence type="inferred from homology"/>
<sequence length="439" mass="50145">MQMTYRLNQEQRVKLFITPELKQSLHILQLAGTDLAPYLQEQAIENPFIEIEWLSESFYSGSGVKNMEKSNFNAVEAYGTKTATRGTLENWMMNQFRMTSYSLEQFKAFSYLAGNLNEAGYLTVSLEEAAQELNLTSDVMETALRTLQSFDPPGVGGRTLQECLTIQIERDPFAIKGALEMVSGYLQDLSKGRTDKISKELNIEPLQVSKILTYIRTLNPRPGLAFVTDEEQNIIVDAHVYMNSNQFVIELNHQDHVKISVNKEYLHMVDGLNDIAVSRFYDEKIKEAHWLLRSLNQRNQTLLKVITAIVEEQADFINGTAQGIRPMTLRNIAQKLDLHESTVSRAVKNKYIRTPRGIFELKFFFSIAIQTNGGEDISAQNIKCMIKEMIHGENKRKPLSDQEITNMLIEKGICLSRRTVAKYREEEHILCSSLRKTNG</sequence>
<keyword evidence="8" id="KW-0804">Transcription</keyword>
<evidence type="ECO:0000256" key="1">
    <source>
        <dbReference type="ARBA" id="ARBA00008798"/>
    </source>
</evidence>
<dbReference type="Pfam" id="PF04552">
    <property type="entry name" value="Sigma54_DBD"/>
    <property type="match status" value="1"/>
</dbReference>
<keyword evidence="7" id="KW-0238">DNA-binding</keyword>
<evidence type="ECO:0000256" key="6">
    <source>
        <dbReference type="ARBA" id="ARBA00023082"/>
    </source>
</evidence>
<dbReference type="GO" id="GO:0016987">
    <property type="term" value="F:sigma factor activity"/>
    <property type="evidence" value="ECO:0007669"/>
    <property type="project" value="UniProtKB-KW"/>
</dbReference>
<dbReference type="PRINTS" id="PR00045">
    <property type="entry name" value="SIGMA54FCT"/>
</dbReference>
<dbReference type="PROSITE" id="PS50044">
    <property type="entry name" value="SIGMA54_3"/>
    <property type="match status" value="1"/>
</dbReference>
<dbReference type="Gene3D" id="1.10.10.60">
    <property type="entry name" value="Homeodomain-like"/>
    <property type="match status" value="1"/>
</dbReference>
<dbReference type="GO" id="GO:0006352">
    <property type="term" value="P:DNA-templated transcription initiation"/>
    <property type="evidence" value="ECO:0007669"/>
    <property type="project" value="InterPro"/>
</dbReference>
<feature type="domain" description="RNA polymerase sigma factor 54 core-binding" evidence="10">
    <location>
        <begin position="82"/>
        <end position="265"/>
    </location>
</feature>
<keyword evidence="6" id="KW-0731">Sigma factor</keyword>
<keyword evidence="2" id="KW-0240">DNA-directed RNA polymerase</keyword>
<dbReference type="InterPro" id="IPR007046">
    <property type="entry name" value="RNA_pol_sigma_54_core-bd"/>
</dbReference>
<dbReference type="PANTHER" id="PTHR32248:SF4">
    <property type="entry name" value="RNA POLYMERASE SIGMA-54 FACTOR"/>
    <property type="match status" value="1"/>
</dbReference>
<keyword evidence="4" id="KW-0548">Nucleotidyltransferase</keyword>
<evidence type="ECO:0000256" key="3">
    <source>
        <dbReference type="ARBA" id="ARBA00022679"/>
    </source>
</evidence>
<dbReference type="PIRSF" id="PIRSF000774">
    <property type="entry name" value="RpoN"/>
    <property type="match status" value="1"/>
</dbReference>
<dbReference type="InterPro" id="IPR007634">
    <property type="entry name" value="RNA_pol_sigma_54_DNA-bd"/>
</dbReference>
<dbReference type="InterPro" id="IPR000394">
    <property type="entry name" value="RNA_pol_sigma_54"/>
</dbReference>
<dbReference type="InterPro" id="IPR038709">
    <property type="entry name" value="RpoN_core-bd_sf"/>
</dbReference>
<accession>A0A920C857</accession>
<keyword evidence="12" id="KW-1185">Reference proteome</keyword>
<evidence type="ECO:0000256" key="4">
    <source>
        <dbReference type="ARBA" id="ARBA00022695"/>
    </source>
</evidence>
<dbReference type="EMBL" id="BORQ01000001">
    <property type="protein sequence ID" value="GIO29590.1"/>
    <property type="molecule type" value="Genomic_DNA"/>
</dbReference>
<dbReference type="PROSITE" id="PS00717">
    <property type="entry name" value="SIGMA54_1"/>
    <property type="match status" value="1"/>
</dbReference>
<organism evidence="11 12">
    <name type="scientific">Paenibacillus albilobatus</name>
    <dbReference type="NCBI Taxonomy" id="2716884"/>
    <lineage>
        <taxon>Bacteria</taxon>
        <taxon>Bacillati</taxon>
        <taxon>Bacillota</taxon>
        <taxon>Bacilli</taxon>
        <taxon>Bacillales</taxon>
        <taxon>Paenibacillaceae</taxon>
        <taxon>Paenibacillus</taxon>
    </lineage>
</organism>
<dbReference type="NCBIfam" id="TIGR02395">
    <property type="entry name" value="rpoN_sigma"/>
    <property type="match status" value="1"/>
</dbReference>
<evidence type="ECO:0000259" key="9">
    <source>
        <dbReference type="Pfam" id="PF04552"/>
    </source>
</evidence>
<dbReference type="GO" id="GO:0001216">
    <property type="term" value="F:DNA-binding transcription activator activity"/>
    <property type="evidence" value="ECO:0007669"/>
    <property type="project" value="InterPro"/>
</dbReference>
<evidence type="ECO:0000313" key="11">
    <source>
        <dbReference type="EMBL" id="GIO29590.1"/>
    </source>
</evidence>
<evidence type="ECO:0000256" key="2">
    <source>
        <dbReference type="ARBA" id="ARBA00022478"/>
    </source>
</evidence>
<evidence type="ECO:0000313" key="12">
    <source>
        <dbReference type="Proteomes" id="UP000679779"/>
    </source>
</evidence>
<protein>
    <submittedName>
        <fullName evidence="11">RNA polymerase sigma-54 factor</fullName>
    </submittedName>
</protein>
<dbReference type="GO" id="GO:0003677">
    <property type="term" value="F:DNA binding"/>
    <property type="evidence" value="ECO:0007669"/>
    <property type="project" value="UniProtKB-KW"/>
</dbReference>
<dbReference type="PROSITE" id="PS00718">
    <property type="entry name" value="SIGMA54_2"/>
    <property type="match status" value="1"/>
</dbReference>
<feature type="domain" description="RNA polymerase sigma factor 54 DNA-binding" evidence="9">
    <location>
        <begin position="280"/>
        <end position="436"/>
    </location>
</feature>
<evidence type="ECO:0000256" key="5">
    <source>
        <dbReference type="ARBA" id="ARBA00023015"/>
    </source>
</evidence>
<dbReference type="Pfam" id="PF00309">
    <property type="entry name" value="Sigma54_AID"/>
    <property type="match status" value="1"/>
</dbReference>
<gene>
    <name evidence="11" type="primary">sigL_1</name>
    <name evidence="11" type="ORF">J2TS6_07310</name>
</gene>
<dbReference type="Gene3D" id="1.10.10.1330">
    <property type="entry name" value="RNA polymerase sigma-54 factor, core-binding domain"/>
    <property type="match status" value="1"/>
</dbReference>
<reference evidence="11" key="1">
    <citation type="submission" date="2021-03" db="EMBL/GenBank/DDBJ databases">
        <title>Antimicrobial resistance genes in bacteria isolated from Japanese honey, and their potential for conferring macrolide and lincosamide resistance in the American foulbrood pathogen Paenibacillus larvae.</title>
        <authorList>
            <person name="Okamoto M."/>
            <person name="Kumagai M."/>
            <person name="Kanamori H."/>
            <person name="Takamatsu D."/>
        </authorList>
    </citation>
    <scope>NUCLEOTIDE SEQUENCE</scope>
    <source>
        <strain evidence="11">J2TS6</strain>
    </source>
</reference>
<evidence type="ECO:0000259" key="10">
    <source>
        <dbReference type="Pfam" id="PF04963"/>
    </source>
</evidence>